<keyword evidence="2" id="KW-1185">Reference proteome</keyword>
<reference evidence="1 2" key="1">
    <citation type="submission" date="2019-11" db="EMBL/GenBank/DDBJ databases">
        <title>Whole genome sequence of Oryza granulata.</title>
        <authorList>
            <person name="Li W."/>
        </authorList>
    </citation>
    <scope>NUCLEOTIDE SEQUENCE [LARGE SCALE GENOMIC DNA]</scope>
    <source>
        <strain evidence="2">cv. Menghai</strain>
        <tissue evidence="1">Leaf</tissue>
    </source>
</reference>
<sequence>MAAAAAAEKAVSGVLLGVRGYRSAGKNASTASSKTSTGHPIEVTFWNEPPPALSHFSVHCPDLQLPPDSHLFLAPQAFAADEGLVLLRVPVNHFAGKGSFQDNDYFVYHPGPPAPKLDLLPWPDRVGDDELVILSCGDRHKNYVVAALQIENVFTLT</sequence>
<evidence type="ECO:0008006" key="3">
    <source>
        <dbReference type="Google" id="ProtNLM"/>
    </source>
</evidence>
<protein>
    <recommendedName>
        <fullName evidence="3">DUF1618 domain-containing protein</fullName>
    </recommendedName>
</protein>
<dbReference type="Proteomes" id="UP000479710">
    <property type="component" value="Unassembled WGS sequence"/>
</dbReference>
<evidence type="ECO:0000313" key="2">
    <source>
        <dbReference type="Proteomes" id="UP000479710"/>
    </source>
</evidence>
<evidence type="ECO:0000313" key="1">
    <source>
        <dbReference type="EMBL" id="KAF0902145.1"/>
    </source>
</evidence>
<comment type="caution">
    <text evidence="1">The sequence shown here is derived from an EMBL/GenBank/DDBJ whole genome shotgun (WGS) entry which is preliminary data.</text>
</comment>
<dbReference type="PANTHER" id="PTHR33074">
    <property type="entry name" value="EXPRESSED PROTEIN-RELATED"/>
    <property type="match status" value="1"/>
</dbReference>
<gene>
    <name evidence="1" type="ORF">E2562_014398</name>
</gene>
<dbReference type="AlphaFoldDB" id="A0A6G1CNF7"/>
<proteinExistence type="predicted"/>
<organism evidence="1 2">
    <name type="scientific">Oryza meyeriana var. granulata</name>
    <dbReference type="NCBI Taxonomy" id="110450"/>
    <lineage>
        <taxon>Eukaryota</taxon>
        <taxon>Viridiplantae</taxon>
        <taxon>Streptophyta</taxon>
        <taxon>Embryophyta</taxon>
        <taxon>Tracheophyta</taxon>
        <taxon>Spermatophyta</taxon>
        <taxon>Magnoliopsida</taxon>
        <taxon>Liliopsida</taxon>
        <taxon>Poales</taxon>
        <taxon>Poaceae</taxon>
        <taxon>BOP clade</taxon>
        <taxon>Oryzoideae</taxon>
        <taxon>Oryzeae</taxon>
        <taxon>Oryzinae</taxon>
        <taxon>Oryza</taxon>
        <taxon>Oryza meyeriana</taxon>
    </lineage>
</organism>
<dbReference type="EMBL" id="SPHZ02000008">
    <property type="protein sequence ID" value="KAF0902145.1"/>
    <property type="molecule type" value="Genomic_DNA"/>
</dbReference>
<dbReference type="OrthoDB" id="683851at2759"/>
<dbReference type="PANTHER" id="PTHR33074:SF18">
    <property type="entry name" value="OS06G0718700 PROTEIN"/>
    <property type="match status" value="1"/>
</dbReference>
<name>A0A6G1CNF7_9ORYZ</name>
<accession>A0A6G1CNF7</accession>